<evidence type="ECO:0000256" key="2">
    <source>
        <dbReference type="SAM" id="MobiDB-lite"/>
    </source>
</evidence>
<sequence length="732" mass="83293">MSREQRIESIIQKRKPQAEKVRRAKKNLSNLQSILDEVESCREKTLQRAEDPAIREKLSNLRFSAERDKIRRCLDILTRLESRFSRDTLTIAFVGRAGQGKSRLIQSLTGLTKSEVPDGAIDNCTGVKCTVCHAISDEPYGEVSFHTKQSFLEENILPYYDELNLGVKPSSLSEFISNPLPRLGRSGAEAESYYAFLQKCHSNYSQFENLFEEDTRKRISRGEIREYVAQTDDDNKRSYFKYLAVREVKIFCSFPKNDVGRIALIDLPGLGDTVLGDKDRIRRSLGHDVDFALFIYMPQGTRILQEEHYKLYDTANDALTELPISKWSYMTLNQVVSSNVEGIASNTGLCDEIKQRIETQGRIKVLKCLIADCTDETAAAQVLKSVLDELEANLINLDNEYSQVGNAAIKNLQAELKLFFDQAKHAFAIAPTDKDDIRKFRELFKKLRSQISNNLKALLVEIRPTDLDASANVKDTEFFKVTIKSIIQQCREDNEIPTSDEILEIYNGGGSGGFPAIFAKELDHLRINIRRNFTSADNGLRDYVDSIKFKVAECFTETPLGNLTPLRGTEFLKFMAEEIPSTEKHLKEAFHTLYSFDMTYKRNFQYRILKSLENLDSGRNAGIFEAKGKTDQANSQSIKNILEALHRGAICACEEALEGLEGEPSLAVYAEIDDFRDQVVGSDNAIDCWEDFTRERSSQIWLEEFGQKVKEEKKEWVQLIDKAISANKFDLI</sequence>
<protein>
    <recommendedName>
        <fullName evidence="5">Dynamin family protein</fullName>
    </recommendedName>
</protein>
<dbReference type="Gene3D" id="3.40.50.300">
    <property type="entry name" value="P-loop containing nucleotide triphosphate hydrolases"/>
    <property type="match status" value="1"/>
</dbReference>
<comment type="caution">
    <text evidence="3">The sequence shown here is derived from an EMBL/GenBank/DDBJ whole genome shotgun (WGS) entry which is preliminary data.</text>
</comment>
<dbReference type="EMBL" id="SFBE01000154">
    <property type="protein sequence ID" value="TRU50905.1"/>
    <property type="molecule type" value="Genomic_DNA"/>
</dbReference>
<accession>A0A552FW11</accession>
<dbReference type="Proteomes" id="UP000316958">
    <property type="component" value="Unassembled WGS sequence"/>
</dbReference>
<keyword evidence="1" id="KW-0175">Coiled coil</keyword>
<evidence type="ECO:0008006" key="5">
    <source>
        <dbReference type="Google" id="ProtNLM"/>
    </source>
</evidence>
<gene>
    <name evidence="3" type="ORF">EWV57_09180</name>
</gene>
<dbReference type="InterPro" id="IPR027417">
    <property type="entry name" value="P-loop_NTPase"/>
</dbReference>
<evidence type="ECO:0000313" key="4">
    <source>
        <dbReference type="Proteomes" id="UP000316958"/>
    </source>
</evidence>
<proteinExistence type="predicted"/>
<organism evidence="3 4">
    <name type="scientific">Microcystis aeruginosa Ma_QC_Ch_20071001_S25D</name>
    <dbReference type="NCBI Taxonomy" id="2486250"/>
    <lineage>
        <taxon>Bacteria</taxon>
        <taxon>Bacillati</taxon>
        <taxon>Cyanobacteriota</taxon>
        <taxon>Cyanophyceae</taxon>
        <taxon>Oscillatoriophycideae</taxon>
        <taxon>Chroococcales</taxon>
        <taxon>Microcystaceae</taxon>
        <taxon>Microcystis</taxon>
    </lineage>
</organism>
<feature type="region of interest" description="Disordered" evidence="2">
    <location>
        <begin position="1"/>
        <end position="23"/>
    </location>
</feature>
<reference evidence="3 4" key="1">
    <citation type="submission" date="2019-01" db="EMBL/GenBank/DDBJ databases">
        <title>Coherence of Microcystis species and biogeography revealed through population genomics.</title>
        <authorList>
            <person name="Perez-Carrascal O.M."/>
            <person name="Terrat Y."/>
            <person name="Giani A."/>
            <person name="Fortin N."/>
            <person name="Tromas N."/>
            <person name="Shapiro B.J."/>
        </authorList>
    </citation>
    <scope>NUCLEOTIDE SEQUENCE [LARGE SCALE GENOMIC DNA]</scope>
    <source>
        <strain evidence="3">Ma_QC_Ch_20071001_S25D</strain>
    </source>
</reference>
<dbReference type="AlphaFoldDB" id="A0A552FW11"/>
<evidence type="ECO:0000256" key="1">
    <source>
        <dbReference type="SAM" id="Coils"/>
    </source>
</evidence>
<evidence type="ECO:0000313" key="3">
    <source>
        <dbReference type="EMBL" id="TRU50905.1"/>
    </source>
</evidence>
<dbReference type="SUPFAM" id="SSF52540">
    <property type="entry name" value="P-loop containing nucleoside triphosphate hydrolases"/>
    <property type="match status" value="1"/>
</dbReference>
<feature type="coiled-coil region" evidence="1">
    <location>
        <begin position="380"/>
        <end position="407"/>
    </location>
</feature>
<name>A0A552FW11_MICAE</name>